<organism evidence="2 3">
    <name type="scientific">Stieleria magnilauensis</name>
    <dbReference type="NCBI Taxonomy" id="2527963"/>
    <lineage>
        <taxon>Bacteria</taxon>
        <taxon>Pseudomonadati</taxon>
        <taxon>Planctomycetota</taxon>
        <taxon>Planctomycetia</taxon>
        <taxon>Pirellulales</taxon>
        <taxon>Pirellulaceae</taxon>
        <taxon>Stieleria</taxon>
    </lineage>
</organism>
<gene>
    <name evidence="2" type="ORF">TBK1r_14860</name>
</gene>
<evidence type="ECO:0000313" key="3">
    <source>
        <dbReference type="Proteomes" id="UP000318081"/>
    </source>
</evidence>
<sequence>MYVQQQLTRSAWGRPGQNTASSKSSDLGFLEVPARVAGALGQKARVVSHALNPLSSQL</sequence>
<protein>
    <submittedName>
        <fullName evidence="2">Uncharacterized protein</fullName>
    </submittedName>
</protein>
<accession>A0ABX5XNK0</accession>
<dbReference type="Proteomes" id="UP000318081">
    <property type="component" value="Chromosome"/>
</dbReference>
<feature type="compositionally biased region" description="Polar residues" evidence="1">
    <location>
        <begin position="16"/>
        <end position="25"/>
    </location>
</feature>
<keyword evidence="3" id="KW-1185">Reference proteome</keyword>
<evidence type="ECO:0000313" key="2">
    <source>
        <dbReference type="EMBL" id="QDV82555.1"/>
    </source>
</evidence>
<evidence type="ECO:0000256" key="1">
    <source>
        <dbReference type="SAM" id="MobiDB-lite"/>
    </source>
</evidence>
<reference evidence="2 3" key="1">
    <citation type="submission" date="2019-02" db="EMBL/GenBank/DDBJ databases">
        <title>Deep-cultivation of Planctomycetes and their phenomic and genomic characterization uncovers novel biology.</title>
        <authorList>
            <person name="Wiegand S."/>
            <person name="Jogler M."/>
            <person name="Boedeker C."/>
            <person name="Pinto D."/>
            <person name="Vollmers J."/>
            <person name="Rivas-Marin E."/>
            <person name="Kohn T."/>
            <person name="Peeters S.H."/>
            <person name="Heuer A."/>
            <person name="Rast P."/>
            <person name="Oberbeckmann S."/>
            <person name="Bunk B."/>
            <person name="Jeske O."/>
            <person name="Meyerdierks A."/>
            <person name="Storesund J.E."/>
            <person name="Kallscheuer N."/>
            <person name="Luecker S."/>
            <person name="Lage O.M."/>
            <person name="Pohl T."/>
            <person name="Merkel B.J."/>
            <person name="Hornburger P."/>
            <person name="Mueller R.-W."/>
            <person name="Bruemmer F."/>
            <person name="Labrenz M."/>
            <person name="Spormann A.M."/>
            <person name="Op den Camp H."/>
            <person name="Overmann J."/>
            <person name="Amann R."/>
            <person name="Jetten M.S.M."/>
            <person name="Mascher T."/>
            <person name="Medema M.H."/>
            <person name="Devos D.P."/>
            <person name="Kaster A.-K."/>
            <person name="Ovreas L."/>
            <person name="Rohde M."/>
            <person name="Galperin M.Y."/>
            <person name="Jogler C."/>
        </authorList>
    </citation>
    <scope>NUCLEOTIDE SEQUENCE [LARGE SCALE GENOMIC DNA]</scope>
    <source>
        <strain evidence="2 3">TBK1r</strain>
    </source>
</reference>
<feature type="region of interest" description="Disordered" evidence="1">
    <location>
        <begin position="1"/>
        <end position="25"/>
    </location>
</feature>
<name>A0ABX5XNK0_9BACT</name>
<proteinExistence type="predicted"/>
<dbReference type="EMBL" id="CP036432">
    <property type="protein sequence ID" value="QDV82555.1"/>
    <property type="molecule type" value="Genomic_DNA"/>
</dbReference>